<accession>A0A1G9ZW24</accession>
<keyword evidence="1" id="KW-0472">Membrane</keyword>
<organism evidence="2 3">
    <name type="scientific">Dendrosporobacter quercicolus</name>
    <dbReference type="NCBI Taxonomy" id="146817"/>
    <lineage>
        <taxon>Bacteria</taxon>
        <taxon>Bacillati</taxon>
        <taxon>Bacillota</taxon>
        <taxon>Negativicutes</taxon>
        <taxon>Selenomonadales</taxon>
        <taxon>Sporomusaceae</taxon>
        <taxon>Dendrosporobacter</taxon>
    </lineage>
</organism>
<evidence type="ECO:0000313" key="2">
    <source>
        <dbReference type="EMBL" id="SDN25428.1"/>
    </source>
</evidence>
<proteinExistence type="predicted"/>
<keyword evidence="3" id="KW-1185">Reference proteome</keyword>
<feature type="transmembrane region" description="Helical" evidence="1">
    <location>
        <begin position="6"/>
        <end position="25"/>
    </location>
</feature>
<evidence type="ECO:0000313" key="3">
    <source>
        <dbReference type="Proteomes" id="UP000214880"/>
    </source>
</evidence>
<name>A0A1G9ZW24_9FIRM</name>
<evidence type="ECO:0000256" key="1">
    <source>
        <dbReference type="SAM" id="Phobius"/>
    </source>
</evidence>
<dbReference type="AlphaFoldDB" id="A0A1G9ZW24"/>
<protein>
    <submittedName>
        <fullName evidence="2">Uncharacterized protein</fullName>
    </submittedName>
</protein>
<keyword evidence="1" id="KW-1133">Transmembrane helix</keyword>
<dbReference type="Proteomes" id="UP000214880">
    <property type="component" value="Unassembled WGS sequence"/>
</dbReference>
<dbReference type="EMBL" id="FNHB01000015">
    <property type="protein sequence ID" value="SDN25428.1"/>
    <property type="molecule type" value="Genomic_DNA"/>
</dbReference>
<sequence length="148" mass="17643">MFNWSVFLYSSLAAALISFFLNRAYDQYMSSKIKKKRLKGIREVLIQNISCDMFWLKQIFNYEPELTFTSWNDIKINLSTNLPIEYRVELYQLNPDAFLAVQSYYYELERFKLAFKKSLHTIEPEELVQLIIEKGNSILVTLRAKEFI</sequence>
<gene>
    <name evidence="2" type="ORF">SAMN04488502_11581</name>
</gene>
<reference evidence="2 3" key="1">
    <citation type="submission" date="2016-10" db="EMBL/GenBank/DDBJ databases">
        <authorList>
            <person name="de Groot N.N."/>
        </authorList>
    </citation>
    <scope>NUCLEOTIDE SEQUENCE [LARGE SCALE GENOMIC DNA]</scope>
    <source>
        <strain evidence="2 3">DSM 1736</strain>
    </source>
</reference>
<keyword evidence="1" id="KW-0812">Transmembrane</keyword>